<evidence type="ECO:0000256" key="1">
    <source>
        <dbReference type="ARBA" id="ARBA00010641"/>
    </source>
</evidence>
<dbReference type="Proteomes" id="UP001500266">
    <property type="component" value="Unassembled WGS sequence"/>
</dbReference>
<feature type="domain" description="RNA polymerase sigma-70 region 2" evidence="7">
    <location>
        <begin position="110"/>
        <end position="182"/>
    </location>
</feature>
<evidence type="ECO:0000256" key="2">
    <source>
        <dbReference type="ARBA" id="ARBA00023015"/>
    </source>
</evidence>
<evidence type="ECO:0000313" key="10">
    <source>
        <dbReference type="Proteomes" id="UP001500266"/>
    </source>
</evidence>
<protein>
    <recommendedName>
        <fullName evidence="11">RNA polymerase sigma factor ShbA</fullName>
    </recommendedName>
</protein>
<keyword evidence="10" id="KW-1185">Reference proteome</keyword>
<dbReference type="InterPro" id="IPR039425">
    <property type="entry name" value="RNA_pol_sigma-70-like"/>
</dbReference>
<evidence type="ECO:0000256" key="5">
    <source>
        <dbReference type="ARBA" id="ARBA00023163"/>
    </source>
</evidence>
<dbReference type="InterPro" id="IPR014284">
    <property type="entry name" value="RNA_pol_sigma-70_dom"/>
</dbReference>
<organism evidence="9 10">
    <name type="scientific">Actinomadura keratinilytica</name>
    <dbReference type="NCBI Taxonomy" id="547461"/>
    <lineage>
        <taxon>Bacteria</taxon>
        <taxon>Bacillati</taxon>
        <taxon>Actinomycetota</taxon>
        <taxon>Actinomycetes</taxon>
        <taxon>Streptosporangiales</taxon>
        <taxon>Thermomonosporaceae</taxon>
        <taxon>Actinomadura</taxon>
    </lineage>
</organism>
<keyword evidence="3" id="KW-0731">Sigma factor</keyword>
<keyword evidence="2" id="KW-0805">Transcription regulation</keyword>
<keyword evidence="5" id="KW-0804">Transcription</keyword>
<dbReference type="Gene3D" id="1.10.10.10">
    <property type="entry name" value="Winged helix-like DNA-binding domain superfamily/Winged helix DNA-binding domain"/>
    <property type="match status" value="1"/>
</dbReference>
<dbReference type="InterPro" id="IPR007630">
    <property type="entry name" value="RNA_pol_sigma70_r4"/>
</dbReference>
<dbReference type="InterPro" id="IPR013325">
    <property type="entry name" value="RNA_pol_sigma_r2"/>
</dbReference>
<gene>
    <name evidence="9" type="ORF">GCM10022416_23420</name>
</gene>
<dbReference type="NCBIfam" id="NF007230">
    <property type="entry name" value="PRK09648.1"/>
    <property type="match status" value="1"/>
</dbReference>
<evidence type="ECO:0000259" key="8">
    <source>
        <dbReference type="Pfam" id="PF04545"/>
    </source>
</evidence>
<dbReference type="Pfam" id="PF04542">
    <property type="entry name" value="Sigma70_r2"/>
    <property type="match status" value="1"/>
</dbReference>
<name>A0ABP7YLW8_9ACTN</name>
<dbReference type="InterPro" id="IPR013324">
    <property type="entry name" value="RNA_pol_sigma_r3/r4-like"/>
</dbReference>
<dbReference type="PANTHER" id="PTHR43133:SF58">
    <property type="entry name" value="ECF RNA POLYMERASE SIGMA FACTOR SIGD"/>
    <property type="match status" value="1"/>
</dbReference>
<accession>A0ABP7YLW8</accession>
<dbReference type="InterPro" id="IPR007627">
    <property type="entry name" value="RNA_pol_sigma70_r2"/>
</dbReference>
<evidence type="ECO:0000256" key="6">
    <source>
        <dbReference type="SAM" id="MobiDB-lite"/>
    </source>
</evidence>
<feature type="domain" description="RNA polymerase sigma-70 region 4" evidence="8">
    <location>
        <begin position="217"/>
        <end position="265"/>
    </location>
</feature>
<feature type="region of interest" description="Disordered" evidence="6">
    <location>
        <begin position="53"/>
        <end position="91"/>
    </location>
</feature>
<comment type="similarity">
    <text evidence="1">Belongs to the sigma-70 factor family. ECF subfamily.</text>
</comment>
<evidence type="ECO:0008006" key="11">
    <source>
        <dbReference type="Google" id="ProtNLM"/>
    </source>
</evidence>
<reference evidence="10" key="1">
    <citation type="journal article" date="2019" name="Int. J. Syst. Evol. Microbiol.">
        <title>The Global Catalogue of Microorganisms (GCM) 10K type strain sequencing project: providing services to taxonomists for standard genome sequencing and annotation.</title>
        <authorList>
            <consortium name="The Broad Institute Genomics Platform"/>
            <consortium name="The Broad Institute Genome Sequencing Center for Infectious Disease"/>
            <person name="Wu L."/>
            <person name="Ma J."/>
        </authorList>
    </citation>
    <scope>NUCLEOTIDE SEQUENCE [LARGE SCALE GENOMIC DNA]</scope>
    <source>
        <strain evidence="10">JCM 17316</strain>
    </source>
</reference>
<comment type="caution">
    <text evidence="9">The sequence shown here is derived from an EMBL/GenBank/DDBJ whole genome shotgun (WGS) entry which is preliminary data.</text>
</comment>
<dbReference type="EMBL" id="BAABDO010000026">
    <property type="protein sequence ID" value="GAA4138226.1"/>
    <property type="molecule type" value="Genomic_DNA"/>
</dbReference>
<dbReference type="PANTHER" id="PTHR43133">
    <property type="entry name" value="RNA POLYMERASE ECF-TYPE SIGMA FACTO"/>
    <property type="match status" value="1"/>
</dbReference>
<dbReference type="Gene3D" id="1.10.1740.10">
    <property type="match status" value="1"/>
</dbReference>
<evidence type="ECO:0000259" key="7">
    <source>
        <dbReference type="Pfam" id="PF04542"/>
    </source>
</evidence>
<evidence type="ECO:0000256" key="3">
    <source>
        <dbReference type="ARBA" id="ARBA00023082"/>
    </source>
</evidence>
<proteinExistence type="inferred from homology"/>
<dbReference type="CDD" id="cd06171">
    <property type="entry name" value="Sigma70_r4"/>
    <property type="match status" value="1"/>
</dbReference>
<dbReference type="SUPFAM" id="SSF88659">
    <property type="entry name" value="Sigma3 and sigma4 domains of RNA polymerase sigma factors"/>
    <property type="match status" value="1"/>
</dbReference>
<evidence type="ECO:0000256" key="4">
    <source>
        <dbReference type="ARBA" id="ARBA00023125"/>
    </source>
</evidence>
<dbReference type="NCBIfam" id="TIGR02937">
    <property type="entry name" value="sigma70-ECF"/>
    <property type="match status" value="1"/>
</dbReference>
<dbReference type="Pfam" id="PF04545">
    <property type="entry name" value="Sigma70_r4"/>
    <property type="match status" value="1"/>
</dbReference>
<evidence type="ECO:0000313" key="9">
    <source>
        <dbReference type="EMBL" id="GAA4138226.1"/>
    </source>
</evidence>
<keyword evidence="4" id="KW-0238">DNA-binding</keyword>
<dbReference type="SUPFAM" id="SSF88946">
    <property type="entry name" value="Sigma2 domain of RNA polymerase sigma factors"/>
    <property type="match status" value="1"/>
</dbReference>
<dbReference type="InterPro" id="IPR036388">
    <property type="entry name" value="WH-like_DNA-bd_sf"/>
</dbReference>
<sequence>MVTLRAETGAWRDERASDGRTVTIPLSCTVETGRSALGIMLYVTEGCYAGTTTARATEPSGGPAPPVPPDTGRRRQLRAVSPEGGRPDEGDLKELTTLAVQGDPGAIEVLIGQVRPMVVRYCRARLGRVSGQYHIADDVAQEVCIAVLSALPRYRDMGRPFASFVFGIAAHKIADAMRSAVRAAVPTEDLPDGPDDRPGPEETVVRYIEAQRARDLLTRLPDHQRELVLLRVVAGLSAEETGNVLGMSAGAVRVAQHRALARLRAMAREESIA</sequence>